<dbReference type="EC" id="6.3.2.9" evidence="5 17"/>
<dbReference type="HAMAP" id="MF_00639">
    <property type="entry name" value="MurD"/>
    <property type="match status" value="1"/>
</dbReference>
<dbReference type="Pfam" id="PF02875">
    <property type="entry name" value="Mur_ligase_C"/>
    <property type="match status" value="1"/>
</dbReference>
<dbReference type="GO" id="GO:0008360">
    <property type="term" value="P:regulation of cell shape"/>
    <property type="evidence" value="ECO:0007669"/>
    <property type="project" value="UniProtKB-KW"/>
</dbReference>
<dbReference type="InterPro" id="IPR036615">
    <property type="entry name" value="Mur_ligase_C_dom_sf"/>
</dbReference>
<evidence type="ECO:0000256" key="17">
    <source>
        <dbReference type="HAMAP-Rule" id="MF_00639"/>
    </source>
</evidence>
<keyword evidence="10 17" id="KW-0067">ATP-binding</keyword>
<dbReference type="GO" id="GO:0005524">
    <property type="term" value="F:ATP binding"/>
    <property type="evidence" value="ECO:0007669"/>
    <property type="project" value="UniProtKB-UniRule"/>
</dbReference>
<proteinExistence type="inferred from homology"/>
<keyword evidence="9 17" id="KW-0547">Nucleotide-binding</keyword>
<accession>A0A223I1W2</accession>
<dbReference type="InterPro" id="IPR005762">
    <property type="entry name" value="MurD"/>
</dbReference>
<dbReference type="GO" id="GO:0051301">
    <property type="term" value="P:cell division"/>
    <property type="evidence" value="ECO:0007669"/>
    <property type="project" value="UniProtKB-KW"/>
</dbReference>
<dbReference type="SUPFAM" id="SSF51984">
    <property type="entry name" value="MurCD N-terminal domain"/>
    <property type="match status" value="1"/>
</dbReference>
<dbReference type="RefSeq" id="WP_094397880.1">
    <property type="nucleotide sequence ID" value="NZ_CP016893.1"/>
</dbReference>
<feature type="binding site" evidence="17">
    <location>
        <begin position="115"/>
        <end position="121"/>
    </location>
    <ligand>
        <name>ATP</name>
        <dbReference type="ChEBI" id="CHEBI:30616"/>
    </ligand>
</feature>
<reference evidence="21 22" key="1">
    <citation type="submission" date="2016-08" db="EMBL/GenBank/DDBJ databases">
        <title>A novel genetic cassette of butanologenic Thermoanaerobacterium thermosaccharolyticum that directly convert cellulose to butanol.</title>
        <authorList>
            <person name="Li T."/>
            <person name="He J."/>
        </authorList>
    </citation>
    <scope>NUCLEOTIDE SEQUENCE [LARGE SCALE GENOMIC DNA]</scope>
    <source>
        <strain evidence="21 22">TG57</strain>
    </source>
</reference>
<dbReference type="InterPro" id="IPR036565">
    <property type="entry name" value="Mur-like_cat_sf"/>
</dbReference>
<evidence type="ECO:0000256" key="2">
    <source>
        <dbReference type="ARBA" id="ARBA00004496"/>
    </source>
</evidence>
<evidence type="ECO:0000256" key="3">
    <source>
        <dbReference type="ARBA" id="ARBA00004752"/>
    </source>
</evidence>
<sequence>MDLKGKKVIVAGFGLSGKSLCKVLTMFGAIIFVYDSKSKEELKDDISEFKDSDITFCFKDVTDEFLEGAQMVIVSPGIPIDSEIVTKAKVKGIEVIGEVEFAYRLSKAPIYAITGTNGKTTTTSLLGEIFKNSGVRTYVAGNIGYPLVEAAVKAGNDDVIVAEISSFQLETIKEFRPVISAIINITPDHLNRHKTLENYINIKGRIFENQSFNEYTVLNYDDKNMSSLFKKAKCKVFPFSRAKVLDQGTYIENGKIVISLNGEKNTIIDIDDIYIPGNHNVENAMVASTMAFLAGIDVNIINTTLKTFKGVEHRIEFVRSINGVKYYNDSKGTNSDAAIKAIEAMKGPIILIAGGYDKGVSFDEFTSSFNGRVRKLILLGETKDLIYESAVKNGFPREDITVVNNIDDAVYAAYKMSMPGDNVLLSPACASWDMFKNFEERGKLFKDTVNSLRG</sequence>
<dbReference type="GO" id="GO:0071555">
    <property type="term" value="P:cell wall organization"/>
    <property type="evidence" value="ECO:0007669"/>
    <property type="project" value="UniProtKB-KW"/>
</dbReference>
<dbReference type="InterPro" id="IPR013221">
    <property type="entry name" value="Mur_ligase_cen"/>
</dbReference>
<evidence type="ECO:0000256" key="10">
    <source>
        <dbReference type="ARBA" id="ARBA00022840"/>
    </source>
</evidence>
<dbReference type="GO" id="GO:0009252">
    <property type="term" value="P:peptidoglycan biosynthetic process"/>
    <property type="evidence" value="ECO:0007669"/>
    <property type="project" value="UniProtKB-UniRule"/>
</dbReference>
<dbReference type="EMBL" id="CP016893">
    <property type="protein sequence ID" value="AST58723.1"/>
    <property type="molecule type" value="Genomic_DNA"/>
</dbReference>
<evidence type="ECO:0000256" key="11">
    <source>
        <dbReference type="ARBA" id="ARBA00022960"/>
    </source>
</evidence>
<evidence type="ECO:0000313" key="22">
    <source>
        <dbReference type="Proteomes" id="UP000214975"/>
    </source>
</evidence>
<evidence type="ECO:0000259" key="19">
    <source>
        <dbReference type="Pfam" id="PF02875"/>
    </source>
</evidence>
<dbReference type="SUPFAM" id="SSF53244">
    <property type="entry name" value="MurD-like peptide ligases, peptide-binding domain"/>
    <property type="match status" value="1"/>
</dbReference>
<evidence type="ECO:0000313" key="21">
    <source>
        <dbReference type="EMBL" id="AST58723.1"/>
    </source>
</evidence>
<evidence type="ECO:0000256" key="16">
    <source>
        <dbReference type="ARBA" id="ARBA00047632"/>
    </source>
</evidence>
<comment type="similarity">
    <text evidence="4 17">Belongs to the MurCDEF family.</text>
</comment>
<dbReference type="GO" id="GO:0008764">
    <property type="term" value="F:UDP-N-acetylmuramoylalanine-D-glutamate ligase activity"/>
    <property type="evidence" value="ECO:0007669"/>
    <property type="project" value="UniProtKB-UniRule"/>
</dbReference>
<feature type="domain" description="Mur ligase C-terminal" evidence="19">
    <location>
        <begin position="313"/>
        <end position="429"/>
    </location>
</feature>
<evidence type="ECO:0000256" key="1">
    <source>
        <dbReference type="ARBA" id="ARBA00002734"/>
    </source>
</evidence>
<comment type="function">
    <text evidence="1 17 18">Cell wall formation. Catalyzes the addition of glutamate to the nucleotide precursor UDP-N-acetylmuramoyl-L-alanine (UMA).</text>
</comment>
<evidence type="ECO:0000256" key="18">
    <source>
        <dbReference type="RuleBase" id="RU003664"/>
    </source>
</evidence>
<dbReference type="Pfam" id="PF21799">
    <property type="entry name" value="MurD-like_N"/>
    <property type="match status" value="1"/>
</dbReference>
<evidence type="ECO:0000256" key="9">
    <source>
        <dbReference type="ARBA" id="ARBA00022741"/>
    </source>
</evidence>
<dbReference type="InterPro" id="IPR004101">
    <property type="entry name" value="Mur_ligase_C"/>
</dbReference>
<dbReference type="GO" id="GO:0005737">
    <property type="term" value="C:cytoplasm"/>
    <property type="evidence" value="ECO:0007669"/>
    <property type="project" value="UniProtKB-SubCell"/>
</dbReference>
<comment type="pathway">
    <text evidence="3 17 18">Cell wall biogenesis; peptidoglycan biosynthesis.</text>
</comment>
<organism evidence="21 22">
    <name type="scientific">Thermoanaerobacterium thermosaccharolyticum</name>
    <name type="common">Clostridium thermosaccharolyticum</name>
    <dbReference type="NCBI Taxonomy" id="1517"/>
    <lineage>
        <taxon>Bacteria</taxon>
        <taxon>Bacillati</taxon>
        <taxon>Bacillota</taxon>
        <taxon>Clostridia</taxon>
        <taxon>Thermoanaerobacterales</taxon>
        <taxon>Thermoanaerobacteraceae</taxon>
        <taxon>Thermoanaerobacterium</taxon>
    </lineage>
</organism>
<keyword evidence="8 17" id="KW-0436">Ligase</keyword>
<evidence type="ECO:0000256" key="13">
    <source>
        <dbReference type="ARBA" id="ARBA00023316"/>
    </source>
</evidence>
<evidence type="ECO:0000256" key="6">
    <source>
        <dbReference type="ARBA" id="ARBA00015655"/>
    </source>
</evidence>
<keyword evidence="11 17" id="KW-0133">Cell shape</keyword>
<name>A0A223I1W2_THETR</name>
<dbReference type="Gene3D" id="3.40.50.720">
    <property type="entry name" value="NAD(P)-binding Rossmann-like Domain"/>
    <property type="match status" value="1"/>
</dbReference>
<evidence type="ECO:0000256" key="8">
    <source>
        <dbReference type="ARBA" id="ARBA00022598"/>
    </source>
</evidence>
<evidence type="ECO:0000259" key="20">
    <source>
        <dbReference type="Pfam" id="PF08245"/>
    </source>
</evidence>
<dbReference type="PANTHER" id="PTHR43692">
    <property type="entry name" value="UDP-N-ACETYLMURAMOYLALANINE--D-GLUTAMATE LIGASE"/>
    <property type="match status" value="1"/>
</dbReference>
<dbReference type="Gene3D" id="3.90.190.20">
    <property type="entry name" value="Mur ligase, C-terminal domain"/>
    <property type="match status" value="1"/>
</dbReference>
<dbReference type="Proteomes" id="UP000214975">
    <property type="component" value="Chromosome"/>
</dbReference>
<evidence type="ECO:0000256" key="15">
    <source>
        <dbReference type="ARBA" id="ARBA00032324"/>
    </source>
</evidence>
<evidence type="ECO:0000256" key="5">
    <source>
        <dbReference type="ARBA" id="ARBA00012212"/>
    </source>
</evidence>
<evidence type="ECO:0000256" key="7">
    <source>
        <dbReference type="ARBA" id="ARBA00022490"/>
    </source>
</evidence>
<dbReference type="PANTHER" id="PTHR43692:SF1">
    <property type="entry name" value="UDP-N-ACETYLMURAMOYLALANINE--D-GLUTAMATE LIGASE"/>
    <property type="match status" value="1"/>
</dbReference>
<keyword evidence="17 18" id="KW-0132">Cell division</keyword>
<keyword evidence="13 17" id="KW-0961">Cell wall biogenesis/degradation</keyword>
<comment type="subcellular location">
    <subcellularLocation>
        <location evidence="2 17 18">Cytoplasm</location>
    </subcellularLocation>
</comment>
<dbReference type="Gene3D" id="3.40.1190.10">
    <property type="entry name" value="Mur-like, catalytic domain"/>
    <property type="match status" value="1"/>
</dbReference>
<comment type="catalytic activity">
    <reaction evidence="16 17 18">
        <text>UDP-N-acetyl-alpha-D-muramoyl-L-alanine + D-glutamate + ATP = UDP-N-acetyl-alpha-D-muramoyl-L-alanyl-D-glutamate + ADP + phosphate + H(+)</text>
        <dbReference type="Rhea" id="RHEA:16429"/>
        <dbReference type="ChEBI" id="CHEBI:15378"/>
        <dbReference type="ChEBI" id="CHEBI:29986"/>
        <dbReference type="ChEBI" id="CHEBI:30616"/>
        <dbReference type="ChEBI" id="CHEBI:43474"/>
        <dbReference type="ChEBI" id="CHEBI:83898"/>
        <dbReference type="ChEBI" id="CHEBI:83900"/>
        <dbReference type="ChEBI" id="CHEBI:456216"/>
        <dbReference type="EC" id="6.3.2.9"/>
    </reaction>
</comment>
<dbReference type="NCBIfam" id="TIGR01087">
    <property type="entry name" value="murD"/>
    <property type="match status" value="1"/>
</dbReference>
<dbReference type="Pfam" id="PF08245">
    <property type="entry name" value="Mur_ligase_M"/>
    <property type="match status" value="1"/>
</dbReference>
<keyword evidence="12 17" id="KW-0573">Peptidoglycan synthesis</keyword>
<dbReference type="AlphaFoldDB" id="A0A223I1W2"/>
<dbReference type="UniPathway" id="UPA00219"/>
<gene>
    <name evidence="17" type="primary">murD</name>
    <name evidence="21" type="ORF">Thert_02921</name>
</gene>
<keyword evidence="7 17" id="KW-0963">Cytoplasm</keyword>
<dbReference type="SUPFAM" id="SSF53623">
    <property type="entry name" value="MurD-like peptide ligases, catalytic domain"/>
    <property type="match status" value="1"/>
</dbReference>
<keyword evidence="17 18" id="KW-0131">Cell cycle</keyword>
<evidence type="ECO:0000256" key="12">
    <source>
        <dbReference type="ARBA" id="ARBA00022984"/>
    </source>
</evidence>
<evidence type="ECO:0000256" key="14">
    <source>
        <dbReference type="ARBA" id="ARBA00030398"/>
    </source>
</evidence>
<feature type="domain" description="Mur ligase central" evidence="20">
    <location>
        <begin position="113"/>
        <end position="290"/>
    </location>
</feature>
<evidence type="ECO:0000256" key="4">
    <source>
        <dbReference type="ARBA" id="ARBA00010416"/>
    </source>
</evidence>
<protein>
    <recommendedName>
        <fullName evidence="6 17">UDP-N-acetylmuramoylalanine--D-glutamate ligase</fullName>
        <ecNumber evidence="5 17">6.3.2.9</ecNumber>
    </recommendedName>
    <alternativeName>
        <fullName evidence="15 17">D-glutamic acid-adding enzyme</fullName>
    </alternativeName>
    <alternativeName>
        <fullName evidence="14 17">UDP-N-acetylmuramoyl-L-alanyl-D-glutamate synthetase</fullName>
    </alternativeName>
</protein>